<dbReference type="EMBL" id="QXFT01004190">
    <property type="protein sequence ID" value="KAE9279631.1"/>
    <property type="molecule type" value="Genomic_DNA"/>
</dbReference>
<dbReference type="OrthoDB" id="94500at2759"/>
<sequence length="109" mass="12425">MARGKRPKLNPSGGAKPKQFTRGTAKYEFHHRVLKYFATHSMKEILAKMYPGLDSVARETKQKSIYYWRKMSAKVERACISSKTSSMKKLRPMGTATVLSRGTELQLVE</sequence>
<evidence type="ECO:0000313" key="7">
    <source>
        <dbReference type="Proteomes" id="UP000435112"/>
    </source>
</evidence>
<dbReference type="Proteomes" id="UP000435112">
    <property type="component" value="Unassembled WGS sequence"/>
</dbReference>
<evidence type="ECO:0000256" key="1">
    <source>
        <dbReference type="SAM" id="MobiDB-lite"/>
    </source>
</evidence>
<accession>A0A6A3HNR8</accession>
<comment type="caution">
    <text evidence="2">The sequence shown here is derived from an EMBL/GenBank/DDBJ whole genome shotgun (WGS) entry which is preliminary data.</text>
</comment>
<organism evidence="2 7">
    <name type="scientific">Phytophthora rubi</name>
    <dbReference type="NCBI Taxonomy" id="129364"/>
    <lineage>
        <taxon>Eukaryota</taxon>
        <taxon>Sar</taxon>
        <taxon>Stramenopiles</taxon>
        <taxon>Oomycota</taxon>
        <taxon>Peronosporomycetes</taxon>
        <taxon>Peronosporales</taxon>
        <taxon>Peronosporaceae</taxon>
        <taxon>Phytophthora</taxon>
    </lineage>
</organism>
<evidence type="ECO:0000313" key="4">
    <source>
        <dbReference type="EMBL" id="KAE9279631.1"/>
    </source>
</evidence>
<name>A0A6A3HNR8_9STRA</name>
<dbReference type="EMBL" id="QXFV01003151">
    <property type="protein sequence ID" value="KAE8979465.1"/>
    <property type="molecule type" value="Genomic_DNA"/>
</dbReference>
<feature type="region of interest" description="Disordered" evidence="1">
    <location>
        <begin position="1"/>
        <end position="23"/>
    </location>
</feature>
<evidence type="ECO:0000313" key="2">
    <source>
        <dbReference type="EMBL" id="KAE8970612.1"/>
    </source>
</evidence>
<dbReference type="Proteomes" id="UP000429607">
    <property type="component" value="Unassembled WGS sequence"/>
</dbReference>
<dbReference type="Proteomes" id="UP000434957">
    <property type="component" value="Unassembled WGS sequence"/>
</dbReference>
<dbReference type="EMBL" id="QXFU01004118">
    <property type="protein sequence ID" value="KAE8970612.1"/>
    <property type="molecule type" value="Genomic_DNA"/>
</dbReference>
<dbReference type="AlphaFoldDB" id="A0A6A3HNR8"/>
<proteinExistence type="predicted"/>
<evidence type="ECO:0000313" key="5">
    <source>
        <dbReference type="Proteomes" id="UP000429607"/>
    </source>
</evidence>
<evidence type="ECO:0000313" key="6">
    <source>
        <dbReference type="Proteomes" id="UP000434957"/>
    </source>
</evidence>
<reference evidence="5 7" key="1">
    <citation type="submission" date="2018-09" db="EMBL/GenBank/DDBJ databases">
        <title>Genomic investigation of the strawberry pathogen Phytophthora fragariae indicates pathogenicity is determined by transcriptional variation in three key races.</title>
        <authorList>
            <person name="Adams T.M."/>
            <person name="Armitage A.D."/>
            <person name="Sobczyk M.K."/>
            <person name="Bates H.J."/>
            <person name="Dunwell J.M."/>
            <person name="Nellist C.F."/>
            <person name="Harrison R.J."/>
        </authorList>
    </citation>
    <scope>NUCLEOTIDE SEQUENCE [LARGE SCALE GENOMIC DNA]</scope>
    <source>
        <strain evidence="3 5">SCRP249</strain>
        <strain evidence="2 7">SCRP324</strain>
        <strain evidence="4 6">SCRP333</strain>
    </source>
</reference>
<evidence type="ECO:0000313" key="3">
    <source>
        <dbReference type="EMBL" id="KAE8979465.1"/>
    </source>
</evidence>
<protein>
    <submittedName>
        <fullName evidence="2">Uncharacterized protein</fullName>
    </submittedName>
</protein>
<gene>
    <name evidence="3" type="ORF">PR001_g24546</name>
    <name evidence="2" type="ORF">PR002_g27065</name>
    <name evidence="4" type="ORF">PR003_g28182</name>
</gene>
<keyword evidence="6" id="KW-1185">Reference proteome</keyword>